<dbReference type="Proteomes" id="UP000095286">
    <property type="component" value="Unplaced"/>
</dbReference>
<evidence type="ECO:0000313" key="1">
    <source>
        <dbReference type="Proteomes" id="UP000095286"/>
    </source>
</evidence>
<dbReference type="WBParaSite" id="RSKR_0000839500.1">
    <property type="protein sequence ID" value="RSKR_0000839500.1"/>
    <property type="gene ID" value="RSKR_0000839500"/>
</dbReference>
<name>A0AC35U8Q2_9BILA</name>
<evidence type="ECO:0000313" key="2">
    <source>
        <dbReference type="WBParaSite" id="RSKR_0000839500.1"/>
    </source>
</evidence>
<reference evidence="2" key="1">
    <citation type="submission" date="2016-11" db="UniProtKB">
        <authorList>
            <consortium name="WormBaseParasite"/>
        </authorList>
    </citation>
    <scope>IDENTIFICATION</scope>
    <source>
        <strain evidence="2">KR3021</strain>
    </source>
</reference>
<accession>A0AC35U8Q2</accession>
<organism evidence="1 2">
    <name type="scientific">Rhabditophanes sp. KR3021</name>
    <dbReference type="NCBI Taxonomy" id="114890"/>
    <lineage>
        <taxon>Eukaryota</taxon>
        <taxon>Metazoa</taxon>
        <taxon>Ecdysozoa</taxon>
        <taxon>Nematoda</taxon>
        <taxon>Chromadorea</taxon>
        <taxon>Rhabditida</taxon>
        <taxon>Tylenchina</taxon>
        <taxon>Panagrolaimomorpha</taxon>
        <taxon>Strongyloidoidea</taxon>
        <taxon>Alloionematidae</taxon>
        <taxon>Rhabditophanes</taxon>
    </lineage>
</organism>
<protein>
    <submittedName>
        <fullName evidence="2">Serpentine receptor class gamma</fullName>
    </submittedName>
</protein>
<sequence length="245" mass="28254">MNNENNGPNHSVTLSIASTSSSSKWSTSPWGYEISSRFIILASTIFPAVGCYFCIAYTYLFQIHRVINFQSDHCNGTPTALPPVSYSIGIWLPQKFFWLAVLMLHVPPRIIFTNMCQQYYFHAPNNQTSQPSSAYNVILRIHYYFMHSEMWALVGVSVMDIEYNFLIHATFFGIWLGTFNMNMLLNTILHYNSGLMTIGKKYVYIFRFKLFMFVFGCPFSLSSAASYLFYLHTCEDYGKLISLYS</sequence>
<proteinExistence type="predicted"/>